<evidence type="ECO:0000256" key="1">
    <source>
        <dbReference type="ARBA" id="ARBA00005879"/>
    </source>
</evidence>
<dbReference type="RefSeq" id="WP_418161754.1">
    <property type="nucleotide sequence ID" value="NZ_JBBLZC010000037.1"/>
</dbReference>
<dbReference type="Gene3D" id="3.40.1010.10">
    <property type="entry name" value="Cobalt-precorrin-4 Transmethylase, Domain 1"/>
    <property type="match status" value="1"/>
</dbReference>
<gene>
    <name evidence="10" type="primary">cobA</name>
    <name evidence="10" type="ORF">U1T56_22185</name>
</gene>
<comment type="caution">
    <text evidence="10">The sequence shown here is derived from an EMBL/GenBank/DDBJ whole genome shotgun (WGS) entry which is preliminary data.</text>
</comment>
<dbReference type="PROSITE" id="PS00839">
    <property type="entry name" value="SUMT_1"/>
    <property type="match status" value="1"/>
</dbReference>
<dbReference type="Gene3D" id="3.30.950.10">
    <property type="entry name" value="Methyltransferase, Cobalt-precorrin-4 Transmethylase, Domain 2"/>
    <property type="match status" value="1"/>
</dbReference>
<keyword evidence="4 10" id="KW-0808">Transferase</keyword>
<dbReference type="Pfam" id="PF00590">
    <property type="entry name" value="TP_methylase"/>
    <property type="match status" value="1"/>
</dbReference>
<dbReference type="InterPro" id="IPR000878">
    <property type="entry name" value="4pyrrol_Mease"/>
</dbReference>
<evidence type="ECO:0000256" key="4">
    <source>
        <dbReference type="ARBA" id="ARBA00022679"/>
    </source>
</evidence>
<keyword evidence="3 10" id="KW-0489">Methyltransferase</keyword>
<keyword evidence="5" id="KW-0949">S-adenosyl-L-methionine</keyword>
<dbReference type="InterPro" id="IPR014777">
    <property type="entry name" value="4pyrrole_Mease_sub1"/>
</dbReference>
<dbReference type="PANTHER" id="PTHR45790">
    <property type="entry name" value="SIROHEME SYNTHASE-RELATED"/>
    <property type="match status" value="1"/>
</dbReference>
<sequence length="267" mass="27459">MPQPPREPMTSAAKPRPLGRATLIGAGPGDPELLTLKALKALQQADVILYDKLVNPAILELARGGARRIDVGKRCGRHPLSQTAINRLLLEHARAGAHVVRLKGGDPSLFARGGEEIAALRAAGVAVEIVPGISAAFAAAASLGVPLTHRGIARSLHLVAGHGQDDEGLPAHDWQALARSGGTLAVYMGTRTLPELAACLLEAGMAPGTPVVATENASLPDERRIEANLAGIVAAVTAAGLKGPTLILIGDVLSLVAVETILERDAA</sequence>
<dbReference type="InterPro" id="IPR014776">
    <property type="entry name" value="4pyrrole_Mease_sub2"/>
</dbReference>
<feature type="domain" description="Tetrapyrrole methylase" evidence="9">
    <location>
        <begin position="22"/>
        <end position="230"/>
    </location>
</feature>
<comment type="similarity">
    <text evidence="1">Belongs to the precorrin methyltransferase family.</text>
</comment>
<dbReference type="GO" id="GO:0032259">
    <property type="term" value="P:methylation"/>
    <property type="evidence" value="ECO:0007669"/>
    <property type="project" value="UniProtKB-KW"/>
</dbReference>
<dbReference type="CDD" id="cd11642">
    <property type="entry name" value="SUMT"/>
    <property type="match status" value="1"/>
</dbReference>
<keyword evidence="6" id="KW-0627">Porphyrin biosynthesis</keyword>
<organism evidence="10 11">
    <name type="scientific">Benzoatithermus flavus</name>
    <dbReference type="NCBI Taxonomy" id="3108223"/>
    <lineage>
        <taxon>Bacteria</taxon>
        <taxon>Pseudomonadati</taxon>
        <taxon>Pseudomonadota</taxon>
        <taxon>Alphaproteobacteria</taxon>
        <taxon>Geminicoccales</taxon>
        <taxon>Geminicoccaceae</taxon>
        <taxon>Benzoatithermus</taxon>
    </lineage>
</organism>
<evidence type="ECO:0000256" key="8">
    <source>
        <dbReference type="SAM" id="MobiDB-lite"/>
    </source>
</evidence>
<dbReference type="InterPro" id="IPR050161">
    <property type="entry name" value="Siro_Cobalamin_biosynth"/>
</dbReference>
<protein>
    <recommendedName>
        <fullName evidence="2">uroporphyrinogen-III C-methyltransferase</fullName>
        <ecNumber evidence="2">2.1.1.107</ecNumber>
    </recommendedName>
</protein>
<name>A0ABU8XXC1_9PROT</name>
<feature type="region of interest" description="Disordered" evidence="8">
    <location>
        <begin position="1"/>
        <end position="20"/>
    </location>
</feature>
<dbReference type="SUPFAM" id="SSF53790">
    <property type="entry name" value="Tetrapyrrole methylase"/>
    <property type="match status" value="1"/>
</dbReference>
<dbReference type="EC" id="2.1.1.107" evidence="2"/>
<accession>A0ABU8XXC1</accession>
<evidence type="ECO:0000259" key="9">
    <source>
        <dbReference type="Pfam" id="PF00590"/>
    </source>
</evidence>
<evidence type="ECO:0000256" key="5">
    <source>
        <dbReference type="ARBA" id="ARBA00022691"/>
    </source>
</evidence>
<evidence type="ECO:0000313" key="11">
    <source>
        <dbReference type="Proteomes" id="UP001375743"/>
    </source>
</evidence>
<keyword evidence="11" id="KW-1185">Reference proteome</keyword>
<dbReference type="Proteomes" id="UP001375743">
    <property type="component" value="Unassembled WGS sequence"/>
</dbReference>
<dbReference type="PANTHER" id="PTHR45790:SF3">
    <property type="entry name" value="S-ADENOSYL-L-METHIONINE-DEPENDENT UROPORPHYRINOGEN III METHYLTRANSFERASE, CHLOROPLASTIC"/>
    <property type="match status" value="1"/>
</dbReference>
<dbReference type="InterPro" id="IPR003043">
    <property type="entry name" value="Uropor_MeTrfase_CS"/>
</dbReference>
<evidence type="ECO:0000256" key="2">
    <source>
        <dbReference type="ARBA" id="ARBA00012162"/>
    </source>
</evidence>
<proteinExistence type="inferred from homology"/>
<dbReference type="GO" id="GO:0004851">
    <property type="term" value="F:uroporphyrin-III C-methyltransferase activity"/>
    <property type="evidence" value="ECO:0007669"/>
    <property type="project" value="UniProtKB-EC"/>
</dbReference>
<dbReference type="NCBIfam" id="TIGR01469">
    <property type="entry name" value="cobA_cysG_Cterm"/>
    <property type="match status" value="1"/>
</dbReference>
<evidence type="ECO:0000256" key="6">
    <source>
        <dbReference type="ARBA" id="ARBA00023244"/>
    </source>
</evidence>
<reference evidence="10 11" key="1">
    <citation type="submission" date="2024-01" db="EMBL/GenBank/DDBJ databases">
        <title>Multi-omics insights into the function and evolution of sodium benzoate biodegradation pathways in Benzoatithermus flavus gen. nov., sp. nov. from hot spring.</title>
        <authorList>
            <person name="Hu C.-J."/>
            <person name="Li W.-J."/>
        </authorList>
    </citation>
    <scope>NUCLEOTIDE SEQUENCE [LARGE SCALE GENOMIC DNA]</scope>
    <source>
        <strain evidence="10 11">SYSU G07066</strain>
    </source>
</reference>
<comment type="pathway">
    <text evidence="7">Porphyrin-containing compound metabolism; siroheme biosynthesis; precorrin-2 from uroporphyrinogen III: step 1/1.</text>
</comment>
<evidence type="ECO:0000256" key="3">
    <source>
        <dbReference type="ARBA" id="ARBA00022603"/>
    </source>
</evidence>
<dbReference type="NCBIfam" id="NF004790">
    <property type="entry name" value="PRK06136.1"/>
    <property type="match status" value="1"/>
</dbReference>
<evidence type="ECO:0000256" key="7">
    <source>
        <dbReference type="ARBA" id="ARBA00025705"/>
    </source>
</evidence>
<dbReference type="InterPro" id="IPR035996">
    <property type="entry name" value="4pyrrol_Methylase_sf"/>
</dbReference>
<evidence type="ECO:0000313" key="10">
    <source>
        <dbReference type="EMBL" id="MEK0085873.1"/>
    </source>
</evidence>
<dbReference type="EMBL" id="JBBLZC010000037">
    <property type="protein sequence ID" value="MEK0085873.1"/>
    <property type="molecule type" value="Genomic_DNA"/>
</dbReference>
<dbReference type="InterPro" id="IPR006366">
    <property type="entry name" value="CobA/CysG_C"/>
</dbReference>